<accession>M1CW60</accession>
<evidence type="ECO:0000256" key="2">
    <source>
        <dbReference type="ARBA" id="ARBA00022679"/>
    </source>
</evidence>
<dbReference type="SUPFAM" id="SSF53756">
    <property type="entry name" value="UDP-Glycosyltransferase/glycogen phosphorylase"/>
    <property type="match status" value="1"/>
</dbReference>
<evidence type="ECO:0000256" key="1">
    <source>
        <dbReference type="ARBA" id="ARBA00009995"/>
    </source>
</evidence>
<keyword evidence="4" id="KW-1185">Reference proteome</keyword>
<reference evidence="3" key="2">
    <citation type="submission" date="2015-06" db="UniProtKB">
        <authorList>
            <consortium name="EnsemblPlants"/>
        </authorList>
    </citation>
    <scope>IDENTIFICATION</scope>
    <source>
        <strain evidence="3">DM1-3 516 R44</strain>
    </source>
</reference>
<organism evidence="3 4">
    <name type="scientific">Solanum tuberosum</name>
    <name type="common">Potato</name>
    <dbReference type="NCBI Taxonomy" id="4113"/>
    <lineage>
        <taxon>Eukaryota</taxon>
        <taxon>Viridiplantae</taxon>
        <taxon>Streptophyta</taxon>
        <taxon>Embryophyta</taxon>
        <taxon>Tracheophyta</taxon>
        <taxon>Spermatophyta</taxon>
        <taxon>Magnoliopsida</taxon>
        <taxon>eudicotyledons</taxon>
        <taxon>Gunneridae</taxon>
        <taxon>Pentapetalae</taxon>
        <taxon>asterids</taxon>
        <taxon>lamiids</taxon>
        <taxon>Solanales</taxon>
        <taxon>Solanaceae</taxon>
        <taxon>Solanoideae</taxon>
        <taxon>Solaneae</taxon>
        <taxon>Solanum</taxon>
    </lineage>
</organism>
<dbReference type="Proteomes" id="UP000011115">
    <property type="component" value="Unassembled WGS sequence"/>
</dbReference>
<comment type="similarity">
    <text evidence="1">Belongs to the UDP-glycosyltransferase family.</text>
</comment>
<dbReference type="InParanoid" id="M1CW60"/>
<dbReference type="Gramene" id="PGSC0003DMT400076085">
    <property type="protein sequence ID" value="PGSC0003DMT400076085"/>
    <property type="gene ID" value="PGSC0003DMG400029587"/>
</dbReference>
<reference evidence="4" key="1">
    <citation type="journal article" date="2011" name="Nature">
        <title>Genome sequence and analysis of the tuber crop potato.</title>
        <authorList>
            <consortium name="The Potato Genome Sequencing Consortium"/>
        </authorList>
    </citation>
    <scope>NUCLEOTIDE SEQUENCE [LARGE SCALE GENOMIC DNA]</scope>
    <source>
        <strain evidence="4">cv. DM1-3 516 R44</strain>
    </source>
</reference>
<dbReference type="Gene3D" id="3.40.50.2000">
    <property type="entry name" value="Glycogen Phosphorylase B"/>
    <property type="match status" value="1"/>
</dbReference>
<dbReference type="PANTHER" id="PTHR48047:SF131">
    <property type="entry name" value="GLYCOSYLTRANSFERASE"/>
    <property type="match status" value="1"/>
</dbReference>
<name>M1CW60_SOLTU</name>
<dbReference type="InterPro" id="IPR002213">
    <property type="entry name" value="UDP_glucos_trans"/>
</dbReference>
<evidence type="ECO:0000313" key="3">
    <source>
        <dbReference type="EnsemblPlants" id="PGSC0003DMT400076085"/>
    </source>
</evidence>
<protein>
    <submittedName>
        <fullName evidence="3">UDP-glucosyltransferase</fullName>
    </submittedName>
</protein>
<keyword evidence="2" id="KW-0808">Transferase</keyword>
<dbReference type="GO" id="GO:0008194">
    <property type="term" value="F:UDP-glycosyltransferase activity"/>
    <property type="evidence" value="ECO:0007669"/>
    <property type="project" value="InterPro"/>
</dbReference>
<dbReference type="Pfam" id="PF00201">
    <property type="entry name" value="UDPGT"/>
    <property type="match status" value="1"/>
</dbReference>
<dbReference type="PaxDb" id="4113-PGSC0003DMT400076085"/>
<evidence type="ECO:0000313" key="4">
    <source>
        <dbReference type="Proteomes" id="UP000011115"/>
    </source>
</evidence>
<sequence>MVELKLLRSVIYVSFGCEVGPSLEEYPQLANALEATNHPFIWVIEAGSGRHGPPLALFGGGQQEEGYYPHGLEERVGNRGLIIKGWAPQLLILSHPLTDGFLSHCGWNSTMEAIGTWRPKFGMAN</sequence>
<dbReference type="PANTHER" id="PTHR48047">
    <property type="entry name" value="GLYCOSYLTRANSFERASE"/>
    <property type="match status" value="1"/>
</dbReference>
<dbReference type="AlphaFoldDB" id="M1CW60"/>
<proteinExistence type="inferred from homology"/>
<dbReference type="eggNOG" id="KOG1192">
    <property type="taxonomic scope" value="Eukaryota"/>
</dbReference>
<dbReference type="OMA" id="IVETEWW"/>
<dbReference type="EnsemblPlants" id="PGSC0003DMT400076085">
    <property type="protein sequence ID" value="PGSC0003DMT400076085"/>
    <property type="gene ID" value="PGSC0003DMG400029587"/>
</dbReference>
<dbReference type="HOGENOM" id="CLU_1996656_0_0_1"/>